<sequence>MEDSGGEWGTRRQGPLKEDMWDKVVLSRKYPGYLDNWSSSVMVD</sequence>
<name>A0A0E9VZE0_ANGAN</name>
<reference evidence="1" key="1">
    <citation type="submission" date="2014-11" db="EMBL/GenBank/DDBJ databases">
        <authorList>
            <person name="Amaro Gonzalez C."/>
        </authorList>
    </citation>
    <scope>NUCLEOTIDE SEQUENCE</scope>
</reference>
<dbReference type="EMBL" id="GBXM01025974">
    <property type="protein sequence ID" value="JAH82603.1"/>
    <property type="molecule type" value="Transcribed_RNA"/>
</dbReference>
<accession>A0A0E9VZE0</accession>
<dbReference type="AlphaFoldDB" id="A0A0E9VZE0"/>
<organism evidence="1">
    <name type="scientific">Anguilla anguilla</name>
    <name type="common">European freshwater eel</name>
    <name type="synonym">Muraena anguilla</name>
    <dbReference type="NCBI Taxonomy" id="7936"/>
    <lineage>
        <taxon>Eukaryota</taxon>
        <taxon>Metazoa</taxon>
        <taxon>Chordata</taxon>
        <taxon>Craniata</taxon>
        <taxon>Vertebrata</taxon>
        <taxon>Euteleostomi</taxon>
        <taxon>Actinopterygii</taxon>
        <taxon>Neopterygii</taxon>
        <taxon>Teleostei</taxon>
        <taxon>Anguilliformes</taxon>
        <taxon>Anguillidae</taxon>
        <taxon>Anguilla</taxon>
    </lineage>
</organism>
<protein>
    <submittedName>
        <fullName evidence="1">Uncharacterized protein</fullName>
    </submittedName>
</protein>
<proteinExistence type="predicted"/>
<evidence type="ECO:0000313" key="1">
    <source>
        <dbReference type="EMBL" id="JAH82603.1"/>
    </source>
</evidence>
<reference evidence="1" key="2">
    <citation type="journal article" date="2015" name="Fish Shellfish Immunol.">
        <title>Early steps in the European eel (Anguilla anguilla)-Vibrio vulnificus interaction in the gills: Role of the RtxA13 toxin.</title>
        <authorList>
            <person name="Callol A."/>
            <person name="Pajuelo D."/>
            <person name="Ebbesson L."/>
            <person name="Teles M."/>
            <person name="MacKenzie S."/>
            <person name="Amaro C."/>
        </authorList>
    </citation>
    <scope>NUCLEOTIDE SEQUENCE</scope>
</reference>